<reference evidence="2" key="2">
    <citation type="journal article" date="2015" name="Fish Shellfish Immunol.">
        <title>Early steps in the European eel (Anguilla anguilla)-Vibrio vulnificus interaction in the gills: Role of the RtxA13 toxin.</title>
        <authorList>
            <person name="Callol A."/>
            <person name="Pajuelo D."/>
            <person name="Ebbesson L."/>
            <person name="Teles M."/>
            <person name="MacKenzie S."/>
            <person name="Amaro C."/>
        </authorList>
    </citation>
    <scope>NUCLEOTIDE SEQUENCE</scope>
</reference>
<name>A0A0E9Q232_ANGAN</name>
<protein>
    <submittedName>
        <fullName evidence="2">Uncharacterized protein</fullName>
    </submittedName>
</protein>
<dbReference type="AlphaFoldDB" id="A0A0E9Q232"/>
<organism evidence="2">
    <name type="scientific">Anguilla anguilla</name>
    <name type="common">European freshwater eel</name>
    <name type="synonym">Muraena anguilla</name>
    <dbReference type="NCBI Taxonomy" id="7936"/>
    <lineage>
        <taxon>Eukaryota</taxon>
        <taxon>Metazoa</taxon>
        <taxon>Chordata</taxon>
        <taxon>Craniata</taxon>
        <taxon>Vertebrata</taxon>
        <taxon>Euteleostomi</taxon>
        <taxon>Actinopterygii</taxon>
        <taxon>Neopterygii</taxon>
        <taxon>Teleostei</taxon>
        <taxon>Anguilliformes</taxon>
        <taxon>Anguillidae</taxon>
        <taxon>Anguilla</taxon>
    </lineage>
</organism>
<dbReference type="EMBL" id="GBXM01097995">
    <property type="protein sequence ID" value="JAH10582.1"/>
    <property type="molecule type" value="Transcribed_RNA"/>
</dbReference>
<sequence length="25" mass="3199">MQTDRHIDKQHSHKEREKERRSKHT</sequence>
<reference evidence="2" key="1">
    <citation type="submission" date="2014-11" db="EMBL/GenBank/DDBJ databases">
        <authorList>
            <person name="Amaro Gonzalez C."/>
        </authorList>
    </citation>
    <scope>NUCLEOTIDE SEQUENCE</scope>
</reference>
<accession>A0A0E9Q232</accession>
<proteinExistence type="predicted"/>
<feature type="region of interest" description="Disordered" evidence="1">
    <location>
        <begin position="1"/>
        <end position="25"/>
    </location>
</feature>
<evidence type="ECO:0000313" key="2">
    <source>
        <dbReference type="EMBL" id="JAH10582.1"/>
    </source>
</evidence>
<evidence type="ECO:0000256" key="1">
    <source>
        <dbReference type="SAM" id="MobiDB-lite"/>
    </source>
</evidence>